<dbReference type="EMBL" id="CP017267">
    <property type="protein sequence ID" value="APB30624.1"/>
    <property type="molecule type" value="Genomic_DNA"/>
</dbReference>
<name>A0A1J0A3V6_9ENTE</name>
<dbReference type="PANTHER" id="PTHR36203:SF1">
    <property type="entry name" value="ASCORBATE-SPECIFIC PTS SYSTEM EIIA COMPONENT"/>
    <property type="match status" value="1"/>
</dbReference>
<dbReference type="InterPro" id="IPR007737">
    <property type="entry name" value="Mga_HTH"/>
</dbReference>
<dbReference type="InterPro" id="IPR051351">
    <property type="entry name" value="Ascorbate-PTS_EIIA_comp"/>
</dbReference>
<keyword evidence="3" id="KW-0963">Cytoplasm</keyword>
<dbReference type="CDD" id="cd05568">
    <property type="entry name" value="PTS_IIB_bgl_like"/>
    <property type="match status" value="1"/>
</dbReference>
<reference evidence="16 17" key="1">
    <citation type="submission" date="2016-09" db="EMBL/GenBank/DDBJ databases">
        <title>Vagococcus teuberi sp. nov., isolated from the Malian artisanal sour milk fene.</title>
        <authorList>
            <person name="Wullschleger S."/>
            <person name="Seifert C."/>
            <person name="Baumgartner S."/>
            <person name="Lacroix C."/>
            <person name="Bonfoh B."/>
            <person name="Stevens M.J."/>
            <person name="Meile L."/>
        </authorList>
    </citation>
    <scope>NUCLEOTIDE SEQUENCE [LARGE SCALE GENOMIC DNA]</scope>
    <source>
        <strain evidence="16 17">DSM 21459</strain>
    </source>
</reference>
<dbReference type="OrthoDB" id="369398at2"/>
<evidence type="ECO:0000313" key="16">
    <source>
        <dbReference type="EMBL" id="APB30624.1"/>
    </source>
</evidence>
<dbReference type="Gene3D" id="1.10.1790.10">
    <property type="entry name" value="PRD domain"/>
    <property type="match status" value="1"/>
</dbReference>
<dbReference type="Gene3D" id="3.40.930.10">
    <property type="entry name" value="Mannitol-specific EII, Chain A"/>
    <property type="match status" value="1"/>
</dbReference>
<feature type="coiled-coil region" evidence="12">
    <location>
        <begin position="23"/>
        <end position="50"/>
    </location>
</feature>
<comment type="function">
    <text evidence="9">The phosphoenolpyruvate-dependent sugar phosphotransferase system (sugar PTS), a major carbohydrate active transport system, catalyzes the phosphorylation of incoming sugar substrates concomitantly with their translocation across the cell membrane. The enzyme II UlaABC PTS system is involved in ascorbate transport.</text>
</comment>
<evidence type="ECO:0000256" key="9">
    <source>
        <dbReference type="ARBA" id="ARBA00037387"/>
    </source>
</evidence>
<evidence type="ECO:0000256" key="4">
    <source>
        <dbReference type="ARBA" id="ARBA00022553"/>
    </source>
</evidence>
<keyword evidence="2" id="KW-0813">Transport</keyword>
<evidence type="ECO:0000259" key="13">
    <source>
        <dbReference type="PROSITE" id="PS51094"/>
    </source>
</evidence>
<dbReference type="InterPro" id="IPR036634">
    <property type="entry name" value="PRD_sf"/>
</dbReference>
<dbReference type="PROSITE" id="PS51094">
    <property type="entry name" value="PTS_EIIA_TYPE_2"/>
    <property type="match status" value="1"/>
</dbReference>
<dbReference type="PANTHER" id="PTHR36203">
    <property type="entry name" value="ASCORBATE-SPECIFIC PTS SYSTEM EIIA COMPONENT"/>
    <property type="match status" value="1"/>
</dbReference>
<dbReference type="KEGG" id="vte:BHY08_01550"/>
<dbReference type="Gene3D" id="3.40.50.2300">
    <property type="match status" value="1"/>
</dbReference>
<comment type="subcellular location">
    <subcellularLocation>
        <location evidence="1">Cytoplasm</location>
    </subcellularLocation>
</comment>
<dbReference type="InterPro" id="IPR013011">
    <property type="entry name" value="PTS_EIIB_2"/>
</dbReference>
<dbReference type="STRING" id="519472.BHY08_01550"/>
<dbReference type="InterPro" id="IPR036095">
    <property type="entry name" value="PTS_EIIB-like_sf"/>
</dbReference>
<evidence type="ECO:0000256" key="2">
    <source>
        <dbReference type="ARBA" id="ARBA00022448"/>
    </source>
</evidence>
<dbReference type="GO" id="GO:0006355">
    <property type="term" value="P:regulation of DNA-templated transcription"/>
    <property type="evidence" value="ECO:0007669"/>
    <property type="project" value="InterPro"/>
</dbReference>
<feature type="domain" description="PTS EIIA type-2" evidence="13">
    <location>
        <begin position="536"/>
        <end position="679"/>
    </location>
</feature>
<dbReference type="Pfam" id="PF02302">
    <property type="entry name" value="PTS_IIB"/>
    <property type="match status" value="1"/>
</dbReference>
<gene>
    <name evidence="16" type="ORF">BHY08_01550</name>
</gene>
<dbReference type="PROSITE" id="PS51372">
    <property type="entry name" value="PRD_2"/>
    <property type="match status" value="1"/>
</dbReference>
<evidence type="ECO:0000256" key="1">
    <source>
        <dbReference type="ARBA" id="ARBA00004496"/>
    </source>
</evidence>
<dbReference type="AlphaFoldDB" id="A0A1J0A3V6"/>
<dbReference type="InterPro" id="IPR003501">
    <property type="entry name" value="PTS_EIIB_2/3"/>
</dbReference>
<sequence length="682" mass="79654">MVDYRFSLLRSIKNNVISVPDFLKISKMTIQEFNEELERLNSVIEELNYKKLFIEDNSIVIPNTFNERWFDIYIGKKCMVELVQENQRKSMIYLMTFMSAEELSVYHFQSLLDVSKNTILKDIKNLRSELSEHNIKLLYSRKKGFYISGDELKVRSLAFSFLNNLIINNRGKVLLYEYLYELNDNLYNDIRFNLSKIQKEFSLIVVPSRFEEMSYFLSVLLPHINHSNYELNINEAELISNLSMYKTATEFTRLFSIEFRLEEIYYITILFMICTQGDVLDPSLDFLMDCCSEIIYEIERLAAIHFKNYKKILVELFYHLVPSYFRIMYDLSIDNALIDEIKIQYEELYHLTRKSLSPLENITKKYVPKEEVGYYTILFGGEILNQKEQEVDRSVEAVIVCPSGISSSVIMKSELKKLFPNINFRETTSIKNFNNNNLEKNVDIIFSSVPIKSNKKVYVINPIMSQLDKSLLVRSVQEDFYLRENLTPSINELLDIIIPYIELKKGVTRESLYNVLQNKINKTIVKKEDNRPMLSELLTEDMIQLVDTQENWEEAISFAAMPLKQKGMVNENYIEAMIKKVKDHGPFINIGQYVALPHARPEDGVEELGMSMLKVKTPVLLCDDEKHPIKLFICLAAVDNETHLRALASLTKILSNKEKLEKLLQATTKKEISEIITEGEDE</sequence>
<dbReference type="SUPFAM" id="SSF55804">
    <property type="entry name" value="Phoshotransferase/anion transport protein"/>
    <property type="match status" value="1"/>
</dbReference>
<dbReference type="InterPro" id="IPR016152">
    <property type="entry name" value="PTrfase/Anion_transptr"/>
</dbReference>
<dbReference type="Pfam" id="PF05043">
    <property type="entry name" value="Mga"/>
    <property type="match status" value="1"/>
</dbReference>
<dbReference type="GO" id="GO:0009401">
    <property type="term" value="P:phosphoenolpyruvate-dependent sugar phosphotransferase system"/>
    <property type="evidence" value="ECO:0007669"/>
    <property type="project" value="UniProtKB-KW"/>
</dbReference>
<dbReference type="CDD" id="cd00211">
    <property type="entry name" value="PTS_IIA_fru"/>
    <property type="match status" value="1"/>
</dbReference>
<protein>
    <recommendedName>
        <fullName evidence="10">Ascorbate-specific PTS system EIIA component</fullName>
    </recommendedName>
    <alternativeName>
        <fullName evidence="11">Ascorbate-specific phosphotransferase enzyme IIA component</fullName>
    </alternativeName>
</protein>
<keyword evidence="5" id="KW-0808">Transferase</keyword>
<dbReference type="Proteomes" id="UP000191200">
    <property type="component" value="Chromosome"/>
</dbReference>
<proteinExistence type="predicted"/>
<dbReference type="GO" id="GO:0008982">
    <property type="term" value="F:protein-N(PI)-phosphohistidine-sugar phosphotransferase activity"/>
    <property type="evidence" value="ECO:0007669"/>
    <property type="project" value="InterPro"/>
</dbReference>
<evidence type="ECO:0000259" key="14">
    <source>
        <dbReference type="PROSITE" id="PS51099"/>
    </source>
</evidence>
<keyword evidence="8" id="KW-0010">Activator</keyword>
<dbReference type="SUPFAM" id="SSF52794">
    <property type="entry name" value="PTS system IIB component-like"/>
    <property type="match status" value="1"/>
</dbReference>
<dbReference type="SUPFAM" id="SSF63520">
    <property type="entry name" value="PTS-regulatory domain, PRD"/>
    <property type="match status" value="1"/>
</dbReference>
<evidence type="ECO:0000256" key="12">
    <source>
        <dbReference type="SAM" id="Coils"/>
    </source>
</evidence>
<evidence type="ECO:0000256" key="8">
    <source>
        <dbReference type="ARBA" id="ARBA00023159"/>
    </source>
</evidence>
<feature type="domain" description="PRD" evidence="15">
    <location>
        <begin position="282"/>
        <end position="389"/>
    </location>
</feature>
<accession>A0A1J0A3V6</accession>
<dbReference type="Pfam" id="PF00359">
    <property type="entry name" value="PTS_EIIA_2"/>
    <property type="match status" value="1"/>
</dbReference>
<evidence type="ECO:0000259" key="15">
    <source>
        <dbReference type="PROSITE" id="PS51372"/>
    </source>
</evidence>
<evidence type="ECO:0000256" key="3">
    <source>
        <dbReference type="ARBA" id="ARBA00022490"/>
    </source>
</evidence>
<feature type="domain" description="PTS EIIB type-2" evidence="14">
    <location>
        <begin position="395"/>
        <end position="484"/>
    </location>
</feature>
<evidence type="ECO:0000256" key="7">
    <source>
        <dbReference type="ARBA" id="ARBA00022777"/>
    </source>
</evidence>
<dbReference type="Pfam" id="PF00874">
    <property type="entry name" value="PRD"/>
    <property type="match status" value="1"/>
</dbReference>
<dbReference type="PROSITE" id="PS00372">
    <property type="entry name" value="PTS_EIIA_TYPE_2_HIS"/>
    <property type="match status" value="1"/>
</dbReference>
<dbReference type="RefSeq" id="WP_071456193.1">
    <property type="nucleotide sequence ID" value="NZ_CP017267.1"/>
</dbReference>
<dbReference type="InterPro" id="IPR011608">
    <property type="entry name" value="PRD"/>
</dbReference>
<keyword evidence="7" id="KW-0418">Kinase</keyword>
<keyword evidence="4" id="KW-0597">Phosphoprotein</keyword>
<evidence type="ECO:0000256" key="10">
    <source>
        <dbReference type="ARBA" id="ARBA00041175"/>
    </source>
</evidence>
<dbReference type="InterPro" id="IPR002178">
    <property type="entry name" value="PTS_EIIA_type-2_dom"/>
</dbReference>
<organism evidence="16 17">
    <name type="scientific">Vagococcus teuberi</name>
    <dbReference type="NCBI Taxonomy" id="519472"/>
    <lineage>
        <taxon>Bacteria</taxon>
        <taxon>Bacillati</taxon>
        <taxon>Bacillota</taxon>
        <taxon>Bacilli</taxon>
        <taxon>Lactobacillales</taxon>
        <taxon>Enterococcaceae</taxon>
        <taxon>Vagococcus</taxon>
    </lineage>
</organism>
<dbReference type="GO" id="GO:0005737">
    <property type="term" value="C:cytoplasm"/>
    <property type="evidence" value="ECO:0007669"/>
    <property type="project" value="UniProtKB-SubCell"/>
</dbReference>
<keyword evidence="12" id="KW-0175">Coiled coil</keyword>
<evidence type="ECO:0000256" key="11">
    <source>
        <dbReference type="ARBA" id="ARBA00042072"/>
    </source>
</evidence>
<evidence type="ECO:0000313" key="17">
    <source>
        <dbReference type="Proteomes" id="UP000191200"/>
    </source>
</evidence>
<dbReference type="PROSITE" id="PS51099">
    <property type="entry name" value="PTS_EIIB_TYPE_2"/>
    <property type="match status" value="1"/>
</dbReference>
<evidence type="ECO:0000256" key="6">
    <source>
        <dbReference type="ARBA" id="ARBA00022683"/>
    </source>
</evidence>
<dbReference type="GO" id="GO:0016301">
    <property type="term" value="F:kinase activity"/>
    <property type="evidence" value="ECO:0007669"/>
    <property type="project" value="UniProtKB-KW"/>
</dbReference>
<evidence type="ECO:0000256" key="5">
    <source>
        <dbReference type="ARBA" id="ARBA00022679"/>
    </source>
</evidence>
<keyword evidence="6" id="KW-0598">Phosphotransferase system</keyword>
<keyword evidence="17" id="KW-1185">Reference proteome</keyword>